<name>H8I704_METCZ</name>
<evidence type="ECO:0000313" key="3">
    <source>
        <dbReference type="EMBL" id="AFC99834.1"/>
    </source>
</evidence>
<evidence type="ECO:0000259" key="1">
    <source>
        <dbReference type="Pfam" id="PF00534"/>
    </source>
</evidence>
<gene>
    <name evidence="3" type="ordered locus">Mtc_1078</name>
</gene>
<dbReference type="GO" id="GO:0016758">
    <property type="term" value="F:hexosyltransferase activity"/>
    <property type="evidence" value="ECO:0007669"/>
    <property type="project" value="TreeGrafter"/>
</dbReference>
<dbReference type="InterPro" id="IPR001296">
    <property type="entry name" value="Glyco_trans_1"/>
</dbReference>
<dbReference type="AlphaFoldDB" id="H8I704"/>
<dbReference type="PANTHER" id="PTHR45947">
    <property type="entry name" value="SULFOQUINOVOSYL TRANSFERASE SQD2"/>
    <property type="match status" value="1"/>
</dbReference>
<dbReference type="InterPro" id="IPR050194">
    <property type="entry name" value="Glycosyltransferase_grp1"/>
</dbReference>
<dbReference type="OrthoDB" id="132546at2157"/>
<sequence>MKICLVNALFHPFSGGVEKHMYELSRELARQNVDVTVLTARTDGAPAYEELEGVRVYRVPCVSVKVPGLYPPPLVISPLLPWYLKRLDDEHGFDIIHLQNRFFPDFDAAALYARIKRKPFMMTIHNARPVGISPAIAALGLAYDWLIGRWPFALADRIIAVSEWVKHDIEKYHIDGRKIVTIHNGINVGSFKPTSAMSVRRRYGIEGPMLLFVGRMITQKGVPYLIEAMPMVLAKHPDAKLLLVGRGSSLEKLKRKVNAMGLEKSVIFSGYMGEEDLKEAYGTCDIFVLPSVWEVLPIAILEAMSSSRPVVCTNAGGNAELVKDGVNGYVVPMRDPRALAEKVNALLDDPEKMRAMGRAGRRLAEEEFDWKLIAARTKEVYEDLLVEKMKDTG</sequence>
<reference evidence="3 4" key="1">
    <citation type="journal article" date="2012" name="J. Bacteriol.">
        <title>Complete genome sequence of a thermophilic methanogen, Methanocella conradii HZ254, isolated from Chinese rice field soil.</title>
        <authorList>
            <person name="Lu Z."/>
            <person name="Lu Y."/>
        </authorList>
    </citation>
    <scope>NUCLEOTIDE SEQUENCE [LARGE SCALE GENOMIC DNA]</scope>
    <source>
        <strain evidence="4">DSM 24694 / JCM 17849 / CGMCC 1.5162 / HZ254</strain>
    </source>
</reference>
<dbReference type="CDD" id="cd03801">
    <property type="entry name" value="GT4_PimA-like"/>
    <property type="match status" value="1"/>
</dbReference>
<dbReference type="Gene3D" id="3.40.50.2000">
    <property type="entry name" value="Glycogen Phosphorylase B"/>
    <property type="match status" value="2"/>
</dbReference>
<accession>H8I704</accession>
<proteinExistence type="predicted"/>
<dbReference type="eggNOG" id="arCOG01410">
    <property type="taxonomic scope" value="Archaea"/>
</dbReference>
<dbReference type="Proteomes" id="UP000005233">
    <property type="component" value="Chromosome"/>
</dbReference>
<dbReference type="HOGENOM" id="CLU_009583_2_3_2"/>
<protein>
    <submittedName>
        <fullName evidence="3">Glycosyltransferase</fullName>
    </submittedName>
</protein>
<dbReference type="Pfam" id="PF00534">
    <property type="entry name" value="Glycos_transf_1"/>
    <property type="match status" value="1"/>
</dbReference>
<dbReference type="Pfam" id="PF13439">
    <property type="entry name" value="Glyco_transf_4"/>
    <property type="match status" value="1"/>
</dbReference>
<keyword evidence="4" id="KW-1185">Reference proteome</keyword>
<feature type="domain" description="Glycosyltransferase subfamily 4-like N-terminal" evidence="2">
    <location>
        <begin position="15"/>
        <end position="188"/>
    </location>
</feature>
<dbReference type="EMBL" id="CP003243">
    <property type="protein sequence ID" value="AFC99834.1"/>
    <property type="molecule type" value="Genomic_DNA"/>
</dbReference>
<dbReference type="KEGG" id="mez:Mtc_1078"/>
<dbReference type="SUPFAM" id="SSF53756">
    <property type="entry name" value="UDP-Glycosyltransferase/glycogen phosphorylase"/>
    <property type="match status" value="1"/>
</dbReference>
<dbReference type="InterPro" id="IPR028098">
    <property type="entry name" value="Glyco_trans_4-like_N"/>
</dbReference>
<organism evidence="3 4">
    <name type="scientific">Methanocella conradii (strain DSM 24694 / JCM 17849 / CGMCC 1.5162 / HZ254)</name>
    <dbReference type="NCBI Taxonomy" id="1041930"/>
    <lineage>
        <taxon>Archaea</taxon>
        <taxon>Methanobacteriati</taxon>
        <taxon>Methanobacteriota</taxon>
        <taxon>Stenosarchaea group</taxon>
        <taxon>Methanomicrobia</taxon>
        <taxon>Methanocellales</taxon>
        <taxon>Methanocellaceae</taxon>
        <taxon>Methanocella</taxon>
    </lineage>
</organism>
<evidence type="ECO:0000313" key="4">
    <source>
        <dbReference type="Proteomes" id="UP000005233"/>
    </source>
</evidence>
<dbReference type="GeneID" id="11971203"/>
<dbReference type="RefSeq" id="WP_014405672.1">
    <property type="nucleotide sequence ID" value="NC_017034.1"/>
</dbReference>
<evidence type="ECO:0000259" key="2">
    <source>
        <dbReference type="Pfam" id="PF13439"/>
    </source>
</evidence>
<feature type="domain" description="Glycosyl transferase family 1" evidence="1">
    <location>
        <begin position="207"/>
        <end position="362"/>
    </location>
</feature>
<dbReference type="PANTHER" id="PTHR45947:SF3">
    <property type="entry name" value="SULFOQUINOVOSYL TRANSFERASE SQD2"/>
    <property type="match status" value="1"/>
</dbReference>
<dbReference type="STRING" id="1041930.Mtc_1078"/>